<protein>
    <submittedName>
        <fullName evidence="2">Uncharacterized protein</fullName>
    </submittedName>
</protein>
<keyword evidence="3" id="KW-1185">Reference proteome</keyword>
<dbReference type="EMBL" id="JAULSR010000001">
    <property type="protein sequence ID" value="KAK0634451.1"/>
    <property type="molecule type" value="Genomic_DNA"/>
</dbReference>
<accession>A0AA39XIY5</accession>
<evidence type="ECO:0000313" key="2">
    <source>
        <dbReference type="EMBL" id="KAK0634451.1"/>
    </source>
</evidence>
<organism evidence="2 3">
    <name type="scientific">Bombardia bombarda</name>
    <dbReference type="NCBI Taxonomy" id="252184"/>
    <lineage>
        <taxon>Eukaryota</taxon>
        <taxon>Fungi</taxon>
        <taxon>Dikarya</taxon>
        <taxon>Ascomycota</taxon>
        <taxon>Pezizomycotina</taxon>
        <taxon>Sordariomycetes</taxon>
        <taxon>Sordariomycetidae</taxon>
        <taxon>Sordariales</taxon>
        <taxon>Lasiosphaeriaceae</taxon>
        <taxon>Bombardia</taxon>
    </lineage>
</organism>
<sequence>MTFLFRSSNKKQDGVDSTIQSDQQPNQQPDHQPDPQPDQQPDQQPDHEWEEPSPCEEAKSSSTPGRPILHFHDTPTPTPVDSSKFCNKCRESRRERVNPDADEMPSPGRLVTGAPGSRVSWALVTWILVRTSYPRQSDCRSNAPNGKDGHPRLVCPITLFV</sequence>
<reference evidence="2" key="1">
    <citation type="submission" date="2023-06" db="EMBL/GenBank/DDBJ databases">
        <title>Genome-scale phylogeny and comparative genomics of the fungal order Sordariales.</title>
        <authorList>
            <consortium name="Lawrence Berkeley National Laboratory"/>
            <person name="Hensen N."/>
            <person name="Bonometti L."/>
            <person name="Westerberg I."/>
            <person name="Brannstrom I.O."/>
            <person name="Guillou S."/>
            <person name="Cros-Aarteil S."/>
            <person name="Calhoun S."/>
            <person name="Haridas S."/>
            <person name="Kuo A."/>
            <person name="Mondo S."/>
            <person name="Pangilinan J."/>
            <person name="Riley R."/>
            <person name="LaButti K."/>
            <person name="Andreopoulos B."/>
            <person name="Lipzen A."/>
            <person name="Chen C."/>
            <person name="Yanf M."/>
            <person name="Daum C."/>
            <person name="Ng V."/>
            <person name="Clum A."/>
            <person name="Steindorff A."/>
            <person name="Ohm R."/>
            <person name="Martin F."/>
            <person name="Silar P."/>
            <person name="Natvig D."/>
            <person name="Lalanne C."/>
            <person name="Gautier V."/>
            <person name="Ament-velasquez S.L."/>
            <person name="Kruys A."/>
            <person name="Hutchinson M.I."/>
            <person name="Powell A.J."/>
            <person name="Barry K."/>
            <person name="Miller A.N."/>
            <person name="Grigoriev I.V."/>
            <person name="Debuchy R."/>
            <person name="Gladieux P."/>
            <person name="Thoren M.H."/>
            <person name="Johannesson H."/>
        </authorList>
    </citation>
    <scope>NUCLEOTIDE SEQUENCE</scope>
    <source>
        <strain evidence="2">SMH3391-2</strain>
    </source>
</reference>
<name>A0AA39XIY5_9PEZI</name>
<evidence type="ECO:0000256" key="1">
    <source>
        <dbReference type="SAM" id="MobiDB-lite"/>
    </source>
</evidence>
<feature type="region of interest" description="Disordered" evidence="1">
    <location>
        <begin position="1"/>
        <end position="112"/>
    </location>
</feature>
<comment type="caution">
    <text evidence="2">The sequence shown here is derived from an EMBL/GenBank/DDBJ whole genome shotgun (WGS) entry which is preliminary data.</text>
</comment>
<dbReference type="Proteomes" id="UP001174934">
    <property type="component" value="Unassembled WGS sequence"/>
</dbReference>
<feature type="compositionally biased region" description="Low complexity" evidence="1">
    <location>
        <begin position="20"/>
        <end position="30"/>
    </location>
</feature>
<feature type="compositionally biased region" description="Basic and acidic residues" evidence="1">
    <location>
        <begin position="88"/>
        <end position="99"/>
    </location>
</feature>
<proteinExistence type="predicted"/>
<evidence type="ECO:0000313" key="3">
    <source>
        <dbReference type="Proteomes" id="UP001174934"/>
    </source>
</evidence>
<gene>
    <name evidence="2" type="ORF">B0T17DRAFT_502109</name>
</gene>
<dbReference type="AlphaFoldDB" id="A0AA39XIY5"/>